<sequence>MGDHHSFTLIKDDLVFFRGEKSLCSNFYRSPFTDPETGYRFLTVEHYYQFHKALYSGDQQSQLEILRTDEAYKVQRIGHQIKNLNRSGWEERKISVLYKGLKLKFSDPILKNKLREYYVSSPTNRKFIEISKSNYWGCSYKMVVNNSKNADLYGRNNMGKLLTKLDNELFQ</sequence>
<accession>A0A0N5CBD7</accession>
<reference evidence="3" key="1">
    <citation type="submission" date="2017-02" db="UniProtKB">
        <authorList>
            <consortium name="WormBaseParasite"/>
        </authorList>
    </citation>
    <scope>IDENTIFICATION</scope>
</reference>
<name>A0A0N5CBD7_STREA</name>
<dbReference type="STRING" id="174720.A0A0N5CBD7"/>
<evidence type="ECO:0000259" key="1">
    <source>
        <dbReference type="Pfam" id="PF08719"/>
    </source>
</evidence>
<dbReference type="AlphaFoldDB" id="A0A0N5CBD7"/>
<dbReference type="Gene3D" id="1.10.357.40">
    <property type="entry name" value="YbiA-like"/>
    <property type="match status" value="1"/>
</dbReference>
<dbReference type="Proteomes" id="UP000046392">
    <property type="component" value="Unplaced"/>
</dbReference>
<dbReference type="Pfam" id="PF08719">
    <property type="entry name" value="NADAR"/>
    <property type="match status" value="1"/>
</dbReference>
<dbReference type="InterPro" id="IPR037238">
    <property type="entry name" value="YbiA-like_sf"/>
</dbReference>
<dbReference type="WBParaSite" id="SPAL_0001520200.1">
    <property type="protein sequence ID" value="SPAL_0001520200.1"/>
    <property type="gene ID" value="SPAL_0001520200"/>
</dbReference>
<protein>
    <submittedName>
        <fullName evidence="3">DUF1768 domain-containing protein</fullName>
    </submittedName>
</protein>
<evidence type="ECO:0000313" key="2">
    <source>
        <dbReference type="Proteomes" id="UP000046392"/>
    </source>
</evidence>
<organism evidence="2 3">
    <name type="scientific">Strongyloides papillosus</name>
    <name type="common">Intestinal threadworm</name>
    <dbReference type="NCBI Taxonomy" id="174720"/>
    <lineage>
        <taxon>Eukaryota</taxon>
        <taxon>Metazoa</taxon>
        <taxon>Ecdysozoa</taxon>
        <taxon>Nematoda</taxon>
        <taxon>Chromadorea</taxon>
        <taxon>Rhabditida</taxon>
        <taxon>Tylenchina</taxon>
        <taxon>Panagrolaimomorpha</taxon>
        <taxon>Strongyloidoidea</taxon>
        <taxon>Strongyloididae</taxon>
        <taxon>Strongyloides</taxon>
    </lineage>
</organism>
<dbReference type="InterPro" id="IPR012816">
    <property type="entry name" value="NADAR"/>
</dbReference>
<evidence type="ECO:0000313" key="3">
    <source>
        <dbReference type="WBParaSite" id="SPAL_0001520200.1"/>
    </source>
</evidence>
<dbReference type="NCBIfam" id="TIGR02464">
    <property type="entry name" value="ribofla_fusion"/>
    <property type="match status" value="1"/>
</dbReference>
<proteinExistence type="predicted"/>
<dbReference type="SUPFAM" id="SSF143990">
    <property type="entry name" value="YbiA-like"/>
    <property type="match status" value="1"/>
</dbReference>
<feature type="domain" description="NADAR" evidence="1">
    <location>
        <begin position="20"/>
        <end position="169"/>
    </location>
</feature>
<keyword evidence="2" id="KW-1185">Reference proteome</keyword>
<dbReference type="CDD" id="cd15457">
    <property type="entry name" value="NADAR"/>
    <property type="match status" value="1"/>
</dbReference>